<dbReference type="RefSeq" id="WP_185659910.1">
    <property type="nucleotide sequence ID" value="NZ_CAWPOO010000007.1"/>
</dbReference>
<reference evidence="6 7" key="1">
    <citation type="submission" date="2020-07" db="EMBL/GenBank/DDBJ databases">
        <authorList>
            <person name="Feng X."/>
        </authorList>
    </citation>
    <scope>NUCLEOTIDE SEQUENCE [LARGE SCALE GENOMIC DNA]</scope>
    <source>
        <strain evidence="6 7">JCM23202</strain>
    </source>
</reference>
<dbReference type="EMBL" id="JACHVC010000007">
    <property type="protein sequence ID" value="MBC2606026.1"/>
    <property type="molecule type" value="Genomic_DNA"/>
</dbReference>
<gene>
    <name evidence="6" type="ORF">H5P27_08210</name>
</gene>
<evidence type="ECO:0000259" key="5">
    <source>
        <dbReference type="Pfam" id="PF13677"/>
    </source>
</evidence>
<comment type="caution">
    <text evidence="6">The sequence shown here is derived from an EMBL/GenBank/DDBJ whole genome shotgun (WGS) entry which is preliminary data.</text>
</comment>
<dbReference type="PANTHER" id="PTHR30329">
    <property type="entry name" value="STATOR ELEMENT OF FLAGELLAR MOTOR COMPLEX"/>
    <property type="match status" value="1"/>
</dbReference>
<proteinExistence type="predicted"/>
<name>A0A7X1B5J5_9BACT</name>
<comment type="subcellular location">
    <subcellularLocation>
        <location evidence="1">Membrane</location>
    </subcellularLocation>
</comment>
<feature type="domain" description="Motility protein B-like N-terminal" evidence="5">
    <location>
        <begin position="5"/>
        <end position="50"/>
    </location>
</feature>
<dbReference type="SUPFAM" id="SSF103088">
    <property type="entry name" value="OmpA-like"/>
    <property type="match status" value="1"/>
</dbReference>
<keyword evidence="2 4" id="KW-0812">Transmembrane</keyword>
<dbReference type="GO" id="GO:0016020">
    <property type="term" value="C:membrane"/>
    <property type="evidence" value="ECO:0007669"/>
    <property type="project" value="UniProtKB-SubCell"/>
</dbReference>
<evidence type="ECO:0000256" key="3">
    <source>
        <dbReference type="ARBA" id="ARBA00023136"/>
    </source>
</evidence>
<feature type="transmembrane region" description="Helical" evidence="4">
    <location>
        <begin position="14"/>
        <end position="33"/>
    </location>
</feature>
<dbReference type="InterPro" id="IPR036737">
    <property type="entry name" value="OmpA-like_sf"/>
</dbReference>
<protein>
    <submittedName>
        <fullName evidence="6">Flagellar motor protein MotB</fullName>
    </submittedName>
</protein>
<dbReference type="InterPro" id="IPR050330">
    <property type="entry name" value="Bact_OuterMem_StrucFunc"/>
</dbReference>
<dbReference type="Gene3D" id="3.30.1330.60">
    <property type="entry name" value="OmpA-like domain"/>
    <property type="match status" value="1"/>
</dbReference>
<evidence type="ECO:0000256" key="1">
    <source>
        <dbReference type="ARBA" id="ARBA00004370"/>
    </source>
</evidence>
<keyword evidence="6" id="KW-0282">Flagellum</keyword>
<sequence length="260" mass="29744">MKQQVVHHGGAWKVAYADFVTAMMALFMVLWLTSQDENLKKDLARYFQDPYNTPMDNSMGVIESTAEGQVSNQDGQSKGKAEISDFKVLYDMAQEFMRLLNIESANPDQKPVDLDVTSDGLRVTLYDRDAHPFFVENTADYTPWGSFVIETLSWLVQRHGFMVRVDGYVSEGFEGDGWEYTAWELSSDRANSTRRLLERYGVHAGQFKSVTAHGTMEPLPFMHPTAESNDRVSISLVLTELYNNLREYETERESQVDTEY</sequence>
<evidence type="ECO:0000256" key="2">
    <source>
        <dbReference type="ARBA" id="ARBA00022692"/>
    </source>
</evidence>
<dbReference type="Proteomes" id="UP000526501">
    <property type="component" value="Unassembled WGS sequence"/>
</dbReference>
<dbReference type="InterPro" id="IPR025713">
    <property type="entry name" value="MotB-like_N_dom"/>
</dbReference>
<keyword evidence="3 4" id="KW-0472">Membrane</keyword>
<evidence type="ECO:0000313" key="7">
    <source>
        <dbReference type="Proteomes" id="UP000526501"/>
    </source>
</evidence>
<keyword evidence="4" id="KW-1133">Transmembrane helix</keyword>
<keyword evidence="6" id="KW-0966">Cell projection</keyword>
<evidence type="ECO:0000313" key="6">
    <source>
        <dbReference type="EMBL" id="MBC2606026.1"/>
    </source>
</evidence>
<dbReference type="PANTHER" id="PTHR30329:SF21">
    <property type="entry name" value="LIPOPROTEIN YIAD-RELATED"/>
    <property type="match status" value="1"/>
</dbReference>
<evidence type="ECO:0000256" key="4">
    <source>
        <dbReference type="SAM" id="Phobius"/>
    </source>
</evidence>
<dbReference type="Pfam" id="PF13677">
    <property type="entry name" value="MotB_plug"/>
    <property type="match status" value="1"/>
</dbReference>
<keyword evidence="7" id="KW-1185">Reference proteome</keyword>
<keyword evidence="6" id="KW-0969">Cilium</keyword>
<organism evidence="6 7">
    <name type="scientific">Pelagicoccus albus</name>
    <dbReference type="NCBI Taxonomy" id="415222"/>
    <lineage>
        <taxon>Bacteria</taxon>
        <taxon>Pseudomonadati</taxon>
        <taxon>Verrucomicrobiota</taxon>
        <taxon>Opitutia</taxon>
        <taxon>Puniceicoccales</taxon>
        <taxon>Pelagicoccaceae</taxon>
        <taxon>Pelagicoccus</taxon>
    </lineage>
</organism>
<accession>A0A7X1B5J5</accession>
<dbReference type="AlphaFoldDB" id="A0A7X1B5J5"/>